<reference evidence="2" key="1">
    <citation type="submission" date="2022-11" db="UniProtKB">
        <authorList>
            <consortium name="WormBaseParasite"/>
        </authorList>
    </citation>
    <scope>IDENTIFICATION</scope>
</reference>
<sequence length="208" mass="22948">MDPYVLVNEDMCCVVCLNKFSRVRFAPKILDCNHTICSGCFDTMIQHRFGFECPICRQFHERREGAVPVDKTKIALMEHFGLLGSENPDENDVDDADLILFSIEAIIPPENGAASSPVENNAVPAPVINVEASVINVQTGGGDMIAVDDGNHQQQVNINVANVVFQPVSAQNNHHDIHYAGSIQVEPPDYALQRRNAFPRGPNRGYGY</sequence>
<evidence type="ECO:0000313" key="2">
    <source>
        <dbReference type="WBParaSite" id="JU765_v2.g12440.t1"/>
    </source>
</evidence>
<name>A0AC34Q341_9BILA</name>
<proteinExistence type="predicted"/>
<dbReference type="WBParaSite" id="JU765_v2.g12440.t1">
    <property type="protein sequence ID" value="JU765_v2.g12440.t1"/>
    <property type="gene ID" value="JU765_v2.g12440"/>
</dbReference>
<accession>A0AC34Q341</accession>
<organism evidence="1 2">
    <name type="scientific">Panagrolaimus sp. JU765</name>
    <dbReference type="NCBI Taxonomy" id="591449"/>
    <lineage>
        <taxon>Eukaryota</taxon>
        <taxon>Metazoa</taxon>
        <taxon>Ecdysozoa</taxon>
        <taxon>Nematoda</taxon>
        <taxon>Chromadorea</taxon>
        <taxon>Rhabditida</taxon>
        <taxon>Tylenchina</taxon>
        <taxon>Panagrolaimomorpha</taxon>
        <taxon>Panagrolaimoidea</taxon>
        <taxon>Panagrolaimidae</taxon>
        <taxon>Panagrolaimus</taxon>
    </lineage>
</organism>
<evidence type="ECO:0000313" key="1">
    <source>
        <dbReference type="Proteomes" id="UP000887576"/>
    </source>
</evidence>
<protein>
    <submittedName>
        <fullName evidence="2">RING-type domain-containing protein</fullName>
    </submittedName>
</protein>
<dbReference type="Proteomes" id="UP000887576">
    <property type="component" value="Unplaced"/>
</dbReference>